<evidence type="ECO:0000313" key="2">
    <source>
        <dbReference type="EMBL" id="KAK6505451.1"/>
    </source>
</evidence>
<evidence type="ECO:0000313" key="3">
    <source>
        <dbReference type="Proteomes" id="UP001370758"/>
    </source>
</evidence>
<accession>A0AAV9WD38</accession>
<keyword evidence="3" id="KW-1185">Reference proteome</keyword>
<dbReference type="EMBL" id="JAVHJL010000004">
    <property type="protein sequence ID" value="KAK6505451.1"/>
    <property type="molecule type" value="Genomic_DNA"/>
</dbReference>
<gene>
    <name evidence="2" type="ORF">TWF481_007352</name>
</gene>
<organism evidence="2 3">
    <name type="scientific">Arthrobotrys musiformis</name>
    <dbReference type="NCBI Taxonomy" id="47236"/>
    <lineage>
        <taxon>Eukaryota</taxon>
        <taxon>Fungi</taxon>
        <taxon>Dikarya</taxon>
        <taxon>Ascomycota</taxon>
        <taxon>Pezizomycotina</taxon>
        <taxon>Orbiliomycetes</taxon>
        <taxon>Orbiliales</taxon>
        <taxon>Orbiliaceae</taxon>
        <taxon>Arthrobotrys</taxon>
    </lineage>
</organism>
<protein>
    <submittedName>
        <fullName evidence="2">Uncharacterized protein</fullName>
    </submittedName>
</protein>
<evidence type="ECO:0000256" key="1">
    <source>
        <dbReference type="SAM" id="MobiDB-lite"/>
    </source>
</evidence>
<dbReference type="Proteomes" id="UP001370758">
    <property type="component" value="Unassembled WGS sequence"/>
</dbReference>
<proteinExistence type="predicted"/>
<dbReference type="AlphaFoldDB" id="A0AAV9WD38"/>
<feature type="region of interest" description="Disordered" evidence="1">
    <location>
        <begin position="154"/>
        <end position="227"/>
    </location>
</feature>
<comment type="caution">
    <text evidence="2">The sequence shown here is derived from an EMBL/GenBank/DDBJ whole genome shotgun (WGS) entry which is preliminary data.</text>
</comment>
<name>A0AAV9WD38_9PEZI</name>
<sequence>MTEPLVNIFVSPGLYIAPEDTAGVNVGWEQCGGANRWCYLAPANASFTGVCGTWLGLSDHCCWVATQGDNSYQSCNGIAGITDTPFARFGTSDAFNATGSTCPSGSFSFFEYELVSGNIATCCPNGQTGQAFLIGGNADGTQYSLDSIRCGNFDVPDGPQPSTTAQTSTDGPAATSSPGSEDTMTESTGMVLTRSTAQPPTTTAPPGTVTASATGGQATTTSGSSPKIPSKLSYLIVGSALFGLFFSGNL</sequence>
<feature type="compositionally biased region" description="Polar residues" evidence="1">
    <location>
        <begin position="160"/>
        <end position="195"/>
    </location>
</feature>
<reference evidence="2 3" key="1">
    <citation type="submission" date="2023-08" db="EMBL/GenBank/DDBJ databases">
        <authorList>
            <person name="Palmer J.M."/>
        </authorList>
    </citation>
    <scope>NUCLEOTIDE SEQUENCE [LARGE SCALE GENOMIC DNA]</scope>
    <source>
        <strain evidence="2 3">TWF481</strain>
    </source>
</reference>
<feature type="compositionally biased region" description="Low complexity" evidence="1">
    <location>
        <begin position="196"/>
        <end position="225"/>
    </location>
</feature>